<accession>A0ACC2L229</accession>
<comment type="caution">
    <text evidence="1">The sequence shown here is derived from an EMBL/GenBank/DDBJ whole genome shotgun (WGS) entry which is preliminary data.</text>
</comment>
<name>A0ACC2L229_PERAE</name>
<dbReference type="EMBL" id="CM056814">
    <property type="protein sequence ID" value="KAJ8627089.1"/>
    <property type="molecule type" value="Genomic_DNA"/>
</dbReference>
<evidence type="ECO:0000313" key="1">
    <source>
        <dbReference type="EMBL" id="KAJ8627089.1"/>
    </source>
</evidence>
<sequence>MASHTAYGSISSPSASPSTSRTEFISRAKEKGRSIIATRRPWRELADPSAFCRPYSFAEARTRINSNLSYFRVNYALIVLLIVFLSLLWHPISMIVFLVVFVAWFFLYFFRDNPIVIFHRVVDDRVVLVVLGVVTILALVFTHVGLNLLISLIIAAVIVGIHAAFRVTDDQFVDEREAANRGLISVVGSMHQGYRGGV</sequence>
<reference evidence="1 2" key="1">
    <citation type="journal article" date="2022" name="Hortic Res">
        <title>A haplotype resolved chromosomal level avocado genome allows analysis of novel avocado genes.</title>
        <authorList>
            <person name="Nath O."/>
            <person name="Fletcher S.J."/>
            <person name="Hayward A."/>
            <person name="Shaw L.M."/>
            <person name="Masouleh A.K."/>
            <person name="Furtado A."/>
            <person name="Henry R.J."/>
            <person name="Mitter N."/>
        </authorList>
    </citation>
    <scope>NUCLEOTIDE SEQUENCE [LARGE SCALE GENOMIC DNA]</scope>
    <source>
        <strain evidence="2">cv. Hass</strain>
    </source>
</reference>
<proteinExistence type="predicted"/>
<evidence type="ECO:0000313" key="2">
    <source>
        <dbReference type="Proteomes" id="UP001234297"/>
    </source>
</evidence>
<dbReference type="Proteomes" id="UP001234297">
    <property type="component" value="Chromosome 6"/>
</dbReference>
<keyword evidence="2" id="KW-1185">Reference proteome</keyword>
<gene>
    <name evidence="1" type="ORF">MRB53_020396</name>
</gene>
<protein>
    <submittedName>
        <fullName evidence="1">Uncharacterized protein</fullName>
    </submittedName>
</protein>
<organism evidence="1 2">
    <name type="scientific">Persea americana</name>
    <name type="common">Avocado</name>
    <dbReference type="NCBI Taxonomy" id="3435"/>
    <lineage>
        <taxon>Eukaryota</taxon>
        <taxon>Viridiplantae</taxon>
        <taxon>Streptophyta</taxon>
        <taxon>Embryophyta</taxon>
        <taxon>Tracheophyta</taxon>
        <taxon>Spermatophyta</taxon>
        <taxon>Magnoliopsida</taxon>
        <taxon>Magnoliidae</taxon>
        <taxon>Laurales</taxon>
        <taxon>Lauraceae</taxon>
        <taxon>Persea</taxon>
    </lineage>
</organism>